<dbReference type="InterPro" id="IPR002763">
    <property type="entry name" value="DUF72"/>
</dbReference>
<dbReference type="Proteomes" id="UP000245754">
    <property type="component" value="Unassembled WGS sequence"/>
</dbReference>
<dbReference type="EMBL" id="QGGT01000001">
    <property type="protein sequence ID" value="PWK37444.1"/>
    <property type="molecule type" value="Genomic_DNA"/>
</dbReference>
<feature type="compositionally biased region" description="Basic and acidic residues" evidence="1">
    <location>
        <begin position="309"/>
        <end position="333"/>
    </location>
</feature>
<evidence type="ECO:0000313" key="3">
    <source>
        <dbReference type="Proteomes" id="UP000245754"/>
    </source>
</evidence>
<name>A0A316EXI8_9BURK</name>
<dbReference type="InterPro" id="IPR036520">
    <property type="entry name" value="UPF0759_sf"/>
</dbReference>
<evidence type="ECO:0000313" key="2">
    <source>
        <dbReference type="EMBL" id="PWK37444.1"/>
    </source>
</evidence>
<evidence type="ECO:0000256" key="1">
    <source>
        <dbReference type="SAM" id="MobiDB-lite"/>
    </source>
</evidence>
<comment type="caution">
    <text evidence="2">The sequence shown here is derived from an EMBL/GenBank/DDBJ whole genome shotgun (WGS) entry which is preliminary data.</text>
</comment>
<dbReference type="SUPFAM" id="SSF117396">
    <property type="entry name" value="TM1631-like"/>
    <property type="match status" value="1"/>
</dbReference>
<dbReference type="AlphaFoldDB" id="A0A316EXI8"/>
<organism evidence="2 3">
    <name type="scientific">Cupriavidus plantarum</name>
    <dbReference type="NCBI Taxonomy" id="942865"/>
    <lineage>
        <taxon>Bacteria</taxon>
        <taxon>Pseudomonadati</taxon>
        <taxon>Pseudomonadota</taxon>
        <taxon>Betaproteobacteria</taxon>
        <taxon>Burkholderiales</taxon>
        <taxon>Burkholderiaceae</taxon>
        <taxon>Cupriavidus</taxon>
    </lineage>
</organism>
<dbReference type="Gene3D" id="3.20.20.410">
    <property type="entry name" value="Protein of unknown function UPF0759"/>
    <property type="match status" value="1"/>
</dbReference>
<keyword evidence="3" id="KW-1185">Reference proteome</keyword>
<protein>
    <submittedName>
        <fullName evidence="2">Uncharacterized protein YecE (DUF72 family)</fullName>
    </submittedName>
</protein>
<reference evidence="2 3" key="1">
    <citation type="submission" date="2018-05" db="EMBL/GenBank/DDBJ databases">
        <title>Genomic Encyclopedia of Type Strains, Phase IV (KMG-V): Genome sequencing to study the core and pangenomes of soil and plant-associated prokaryotes.</title>
        <authorList>
            <person name="Whitman W."/>
        </authorList>
    </citation>
    <scope>NUCLEOTIDE SEQUENCE [LARGE SCALE GENOMIC DNA]</scope>
    <source>
        <strain evidence="2 3">SLV-132</strain>
    </source>
</reference>
<dbReference type="PANTHER" id="PTHR30348">
    <property type="entry name" value="UNCHARACTERIZED PROTEIN YECE"/>
    <property type="match status" value="1"/>
</dbReference>
<feature type="region of interest" description="Disordered" evidence="1">
    <location>
        <begin position="305"/>
        <end position="356"/>
    </location>
</feature>
<gene>
    <name evidence="2" type="ORF">C7419_1011326</name>
</gene>
<proteinExistence type="predicted"/>
<dbReference type="PANTHER" id="PTHR30348:SF4">
    <property type="entry name" value="DUF72 DOMAIN-CONTAINING PROTEIN"/>
    <property type="match status" value="1"/>
</dbReference>
<dbReference type="Pfam" id="PF01904">
    <property type="entry name" value="DUF72"/>
    <property type="match status" value="1"/>
</dbReference>
<dbReference type="RefSeq" id="WP_109581163.1">
    <property type="nucleotide sequence ID" value="NZ_QGGT01000001.1"/>
</dbReference>
<sequence length="356" mass="40731">MTIRIGISGWRYAGWRGVFYPEDLRQRDELDYASRHVDTIEINGSHYSLQTVDSYRSWHDATPPGFVFAVKGPRYLTHWLRFRDGNKKDDKNGDNRAYVALANFFASGVLALGRKLGPFLWQFPPNFRFDPTAFEHFLAMLPQNLAAARTLARSHDGRVRDPWFAAEGSRRLRHAVEIRHDSFCDPAFTKLLRKYRAALVVSDAVAEWPYAEDVTSDFVYLRLHGSETLYGGAYSDRALDRWAARIEAWSHGREPEDAQRIETRATRPQRTTKTRDVYCYFDNDMKVKAPFDAKRLMARIEEATGGGLRTEEPGEHSPKEHSPDGDRPREDSPKPQSASPSRASRRSVRGAAPNVR</sequence>
<accession>A0A316EXI8</accession>